<comment type="similarity">
    <text evidence="7">Belongs to the binding-protein-dependent transport system permease family.</text>
</comment>
<evidence type="ECO:0000256" key="6">
    <source>
        <dbReference type="ARBA" id="ARBA00023136"/>
    </source>
</evidence>
<organism evidence="9 10">
    <name type="scientific">Staphylothermus marinus (strain ATCC 43588 / DSM 3639 / JCM 9404 / F1)</name>
    <dbReference type="NCBI Taxonomy" id="399550"/>
    <lineage>
        <taxon>Archaea</taxon>
        <taxon>Thermoproteota</taxon>
        <taxon>Thermoprotei</taxon>
        <taxon>Desulfurococcales</taxon>
        <taxon>Desulfurococcaceae</taxon>
        <taxon>Staphylothermus</taxon>
    </lineage>
</organism>
<dbReference type="CDD" id="cd06261">
    <property type="entry name" value="TM_PBP2"/>
    <property type="match status" value="1"/>
</dbReference>
<name>A3DL75_STAMF</name>
<evidence type="ECO:0000256" key="7">
    <source>
        <dbReference type="RuleBase" id="RU363032"/>
    </source>
</evidence>
<dbReference type="GO" id="GO:0005886">
    <property type="term" value="C:plasma membrane"/>
    <property type="evidence" value="ECO:0007669"/>
    <property type="project" value="UniProtKB-SubCell"/>
</dbReference>
<keyword evidence="10" id="KW-1185">Reference proteome</keyword>
<feature type="transmembrane region" description="Helical" evidence="7">
    <location>
        <begin position="97"/>
        <end position="122"/>
    </location>
</feature>
<feature type="transmembrane region" description="Helical" evidence="7">
    <location>
        <begin position="263"/>
        <end position="286"/>
    </location>
</feature>
<dbReference type="Pfam" id="PF12911">
    <property type="entry name" value="OppC_N"/>
    <property type="match status" value="1"/>
</dbReference>
<keyword evidence="5 7" id="KW-1133">Transmembrane helix</keyword>
<comment type="subcellular location">
    <subcellularLocation>
        <location evidence="1 7">Cell membrane</location>
        <topology evidence="1 7">Multi-pass membrane protein</topology>
    </subcellularLocation>
</comment>
<accession>A3DL75</accession>
<feature type="transmembrane region" description="Helical" evidence="7">
    <location>
        <begin position="155"/>
        <end position="173"/>
    </location>
</feature>
<keyword evidence="2 7" id="KW-0813">Transport</keyword>
<evidence type="ECO:0000256" key="1">
    <source>
        <dbReference type="ARBA" id="ARBA00004651"/>
    </source>
</evidence>
<dbReference type="GeneID" id="4906674"/>
<dbReference type="Proteomes" id="UP000000254">
    <property type="component" value="Chromosome"/>
</dbReference>
<dbReference type="GO" id="GO:0055085">
    <property type="term" value="P:transmembrane transport"/>
    <property type="evidence" value="ECO:0007669"/>
    <property type="project" value="InterPro"/>
</dbReference>
<evidence type="ECO:0000256" key="3">
    <source>
        <dbReference type="ARBA" id="ARBA00022475"/>
    </source>
</evidence>
<evidence type="ECO:0000313" key="10">
    <source>
        <dbReference type="Proteomes" id="UP000000254"/>
    </source>
</evidence>
<dbReference type="InterPro" id="IPR025966">
    <property type="entry name" value="OppC_N"/>
</dbReference>
<feature type="transmembrane region" description="Helical" evidence="7">
    <location>
        <begin position="129"/>
        <end position="149"/>
    </location>
</feature>
<dbReference type="InterPro" id="IPR000515">
    <property type="entry name" value="MetI-like"/>
</dbReference>
<feature type="domain" description="ABC transmembrane type-1" evidence="8">
    <location>
        <begin position="94"/>
        <end position="283"/>
    </location>
</feature>
<sequence length="302" mass="33907">MMNRIKRSERVAELKTLVKRAWKRRAGFRIGVVIVVFTVLIAILGPFIAPYPEEGWGIAGPETQMRGPQPPSLKHLFGTDLIGRDLLSRILIGAGYALFQITIVVVVSLAIGLVIGVFAAYYRGLIERILNYFTELFMAFPAIIIALALNTLGGRGLFVVITSLIITWWSWYARIAYVHARGVRGMEFVTLAELAGLPGYKIIYRHILPNTLTPVIVQAITDTGSVLLEAAAINFLGLGLPPDYPDWGVLVQNGFNYIYSYPWISLIPGFFILLVALGFSLLGDNLREELDPRMRRRWRLWF</sequence>
<keyword evidence="6 7" id="KW-0472">Membrane</keyword>
<dbReference type="Pfam" id="PF00528">
    <property type="entry name" value="BPD_transp_1"/>
    <property type="match status" value="1"/>
</dbReference>
<evidence type="ECO:0000256" key="5">
    <source>
        <dbReference type="ARBA" id="ARBA00022989"/>
    </source>
</evidence>
<dbReference type="SUPFAM" id="SSF161098">
    <property type="entry name" value="MetI-like"/>
    <property type="match status" value="1"/>
</dbReference>
<dbReference type="eggNOG" id="arCOG00748">
    <property type="taxonomic scope" value="Archaea"/>
</dbReference>
<dbReference type="Gene3D" id="1.10.3720.10">
    <property type="entry name" value="MetI-like"/>
    <property type="match status" value="1"/>
</dbReference>
<evidence type="ECO:0000256" key="4">
    <source>
        <dbReference type="ARBA" id="ARBA00022692"/>
    </source>
</evidence>
<gene>
    <name evidence="9" type="ordered locus">Smar_0272</name>
</gene>
<dbReference type="RefSeq" id="WP_011838576.1">
    <property type="nucleotide sequence ID" value="NC_009033.1"/>
</dbReference>
<reference evidence="10" key="1">
    <citation type="journal article" date="2009" name="BMC Genomics">
        <title>The complete genome sequence of Staphylothermus marinus reveals differences in sulfur metabolism among heterotrophic Crenarchaeota.</title>
        <authorList>
            <person name="Anderson I.J."/>
            <person name="Dharmarajan L."/>
            <person name="Rodriguez J."/>
            <person name="Hooper S."/>
            <person name="Porat I."/>
            <person name="Ulrich L.E."/>
            <person name="Elkins J.G."/>
            <person name="Mavromatis K."/>
            <person name="Sun H."/>
            <person name="Land M."/>
            <person name="Lapidus A."/>
            <person name="Lucas S."/>
            <person name="Barry K."/>
            <person name="Huber H."/>
            <person name="Zhulin I.B."/>
            <person name="Whitman W.B."/>
            <person name="Mukhopadhyay B."/>
            <person name="Woese C."/>
            <person name="Bristow J."/>
            <person name="Kyrpides N."/>
        </authorList>
    </citation>
    <scope>NUCLEOTIDE SEQUENCE [LARGE SCALE GENOMIC DNA]</scope>
    <source>
        <strain evidence="10">ATCC 43588 / DSM 3639 / JCM 9404 / F1</strain>
    </source>
</reference>
<dbReference type="KEGG" id="smr:Smar_0272"/>
<dbReference type="STRING" id="399550.Smar_0272"/>
<evidence type="ECO:0000256" key="2">
    <source>
        <dbReference type="ARBA" id="ARBA00022448"/>
    </source>
</evidence>
<dbReference type="HOGENOM" id="CLU_028518_5_3_2"/>
<reference evidence="9 10" key="2">
    <citation type="journal article" date="2009" name="Stand. Genomic Sci.">
        <title>Complete genome sequence of Staphylothermus marinus Stetter and Fiala 1986 type strain F1.</title>
        <authorList>
            <person name="Anderson I.J."/>
            <person name="Sun H."/>
            <person name="Lapidus A."/>
            <person name="Copeland A."/>
            <person name="Glavina Del Rio T."/>
            <person name="Tice H."/>
            <person name="Dalin E."/>
            <person name="Lucas S."/>
            <person name="Barry K."/>
            <person name="Land M."/>
            <person name="Richardson P."/>
            <person name="Huber H."/>
            <person name="Kyrpides N.C."/>
        </authorList>
    </citation>
    <scope>NUCLEOTIDE SEQUENCE [LARGE SCALE GENOMIC DNA]</scope>
    <source>
        <strain evidence="10">ATCC 43588 / DSM 3639 / JCM 9404 / F1</strain>
    </source>
</reference>
<dbReference type="PANTHER" id="PTHR43386">
    <property type="entry name" value="OLIGOPEPTIDE TRANSPORT SYSTEM PERMEASE PROTEIN APPC"/>
    <property type="match status" value="1"/>
</dbReference>
<dbReference type="InterPro" id="IPR050366">
    <property type="entry name" value="BP-dependent_transpt_permease"/>
</dbReference>
<dbReference type="PANTHER" id="PTHR43386:SF1">
    <property type="entry name" value="D,D-DIPEPTIDE TRANSPORT SYSTEM PERMEASE PROTEIN DDPC-RELATED"/>
    <property type="match status" value="1"/>
</dbReference>
<dbReference type="EMBL" id="CP000575">
    <property type="protein sequence ID" value="ABN69385.1"/>
    <property type="molecule type" value="Genomic_DNA"/>
</dbReference>
<protein>
    <submittedName>
        <fullName evidence="9">Binding-protein-dependent transport systems inner membrane component</fullName>
    </submittedName>
</protein>
<dbReference type="PROSITE" id="PS50928">
    <property type="entry name" value="ABC_TM1"/>
    <property type="match status" value="1"/>
</dbReference>
<dbReference type="AlphaFoldDB" id="A3DL75"/>
<keyword evidence="4 7" id="KW-0812">Transmembrane</keyword>
<evidence type="ECO:0000259" key="8">
    <source>
        <dbReference type="PROSITE" id="PS50928"/>
    </source>
</evidence>
<dbReference type="InterPro" id="IPR035906">
    <property type="entry name" value="MetI-like_sf"/>
</dbReference>
<evidence type="ECO:0000313" key="9">
    <source>
        <dbReference type="EMBL" id="ABN69385.1"/>
    </source>
</evidence>
<keyword evidence="3" id="KW-1003">Cell membrane</keyword>
<proteinExistence type="inferred from homology"/>
<feature type="transmembrane region" description="Helical" evidence="7">
    <location>
        <begin position="26"/>
        <end position="49"/>
    </location>
</feature>